<feature type="signal peptide" evidence="8">
    <location>
        <begin position="1"/>
        <end position="19"/>
    </location>
</feature>
<comment type="caution">
    <text evidence="9">The sequence shown here is derived from an EMBL/GenBank/DDBJ whole genome shotgun (WGS) entry which is preliminary data.</text>
</comment>
<dbReference type="PANTHER" id="PTHR38038">
    <property type="entry name" value="PENICILLIN-BINDING PROTEIN ACTIVATOR LPOA"/>
    <property type="match status" value="1"/>
</dbReference>
<dbReference type="Gene3D" id="1.25.40.10">
    <property type="entry name" value="Tetratricopeptide repeat domain"/>
    <property type="match status" value="1"/>
</dbReference>
<dbReference type="InterPro" id="IPR011990">
    <property type="entry name" value="TPR-like_helical_dom_sf"/>
</dbReference>
<organism evidence="9 10">
    <name type="scientific">Marinobacterium marinum</name>
    <dbReference type="NCBI Taxonomy" id="2756129"/>
    <lineage>
        <taxon>Bacteria</taxon>
        <taxon>Pseudomonadati</taxon>
        <taxon>Pseudomonadota</taxon>
        <taxon>Gammaproteobacteria</taxon>
        <taxon>Oceanospirillales</taxon>
        <taxon>Oceanospirillaceae</taxon>
        <taxon>Marinobacterium</taxon>
    </lineage>
</organism>
<sequence>MTILHRLSFSLLLATTLLAGCSSHTTSPEVVDRTATTSQNIEGLLRKAETLPATPAADLKLQAARMLAQNGDETRAVDILDSINLAQIPPTLAFEVAKLKTLLVSGSEDPAEALKLLDPNRLGALPVAQQAELGQLRADIWLQQNNSIAAVRELIVSSLLTLDPTEQQHYHNRIWQVLQQTPLNGIKSATSANNNYQEQGWFELAMMLRSSTDMAGRQQALENWSVLWESHPALTLPPAGLMGLEFDGEQLFAQRIGVILPLSGDLAKPASAIRKGMEAQIEVMRREGKPVPQLIMFDSTGVTDVTPLLQQARQQAVDFLLGPLTPSLINQLSSLPEQNIPVLALNSAEAGPSRPWQLELSSEHEARMVVRRALADGHRNLLIISPAAEWGDRIADVMKEELESAGGQVTGNMRYEASGNYSDQIAELLQIRGSAERKKKLRHPSQFKQYRRQDADAILMTAQPDPARLIKPMLNYHFASDMPIYATSHLYPGSPNPVRDVDMDGITFCDLPWLLQPPSETHRLLNSKGEDTLSRFGRLFALGADAIKAYPWLPQLEQNPGSFLLGETGRLAMDSNKRLLRELSCTTFTSGTPASLTSSQAATNKN</sequence>
<dbReference type="GO" id="GO:0030234">
    <property type="term" value="F:enzyme regulator activity"/>
    <property type="evidence" value="ECO:0007669"/>
    <property type="project" value="TreeGrafter"/>
</dbReference>
<dbReference type="RefSeq" id="WP_181739299.1">
    <property type="nucleotide sequence ID" value="NZ_JACEMT010000046.1"/>
</dbReference>
<dbReference type="Gene3D" id="3.40.50.2300">
    <property type="match status" value="2"/>
</dbReference>
<keyword evidence="4" id="KW-0472">Membrane</keyword>
<reference evidence="9 10" key="1">
    <citation type="submission" date="2020-07" db="EMBL/GenBank/DDBJ databases">
        <title>Bacterium isolated from marien macroalgae.</title>
        <authorList>
            <person name="Zhu K."/>
            <person name="Lu D."/>
            <person name="Du Z."/>
        </authorList>
    </citation>
    <scope>NUCLEOTIDE SEQUENCE [LARGE SCALE GENOMIC DNA]</scope>
    <source>
        <strain evidence="9 10">3-1745</strain>
    </source>
</reference>
<proteinExistence type="predicted"/>
<protein>
    <submittedName>
        <fullName evidence="9">Penicillin-binding protein activator</fullName>
    </submittedName>
</protein>
<dbReference type="GO" id="GO:0031241">
    <property type="term" value="C:periplasmic side of cell outer membrane"/>
    <property type="evidence" value="ECO:0007669"/>
    <property type="project" value="TreeGrafter"/>
</dbReference>
<dbReference type="CDD" id="cd06339">
    <property type="entry name" value="PBP1_YraM_LppC_lipoprotein-like"/>
    <property type="match status" value="1"/>
</dbReference>
<dbReference type="InterPro" id="IPR028082">
    <property type="entry name" value="Peripla_BP_I"/>
</dbReference>
<dbReference type="PROSITE" id="PS51257">
    <property type="entry name" value="PROKAR_LIPOPROTEIN"/>
    <property type="match status" value="1"/>
</dbReference>
<keyword evidence="10" id="KW-1185">Reference proteome</keyword>
<keyword evidence="3" id="KW-0573">Peptidoglycan synthesis</keyword>
<evidence type="ECO:0000256" key="4">
    <source>
        <dbReference type="ARBA" id="ARBA00023136"/>
    </source>
</evidence>
<dbReference type="GO" id="GO:0008360">
    <property type="term" value="P:regulation of cell shape"/>
    <property type="evidence" value="ECO:0007669"/>
    <property type="project" value="UniProtKB-KW"/>
</dbReference>
<keyword evidence="2" id="KW-0133">Cell shape</keyword>
<evidence type="ECO:0000256" key="5">
    <source>
        <dbReference type="ARBA" id="ARBA00023139"/>
    </source>
</evidence>
<dbReference type="Pfam" id="PF04348">
    <property type="entry name" value="LppC"/>
    <property type="match status" value="1"/>
</dbReference>
<dbReference type="EMBL" id="JACEMT010000046">
    <property type="protein sequence ID" value="MBA4502473.1"/>
    <property type="molecule type" value="Genomic_DNA"/>
</dbReference>
<evidence type="ECO:0000256" key="3">
    <source>
        <dbReference type="ARBA" id="ARBA00022984"/>
    </source>
</evidence>
<evidence type="ECO:0000313" key="9">
    <source>
        <dbReference type="EMBL" id="MBA4502473.1"/>
    </source>
</evidence>
<keyword evidence="1 8" id="KW-0732">Signal</keyword>
<name>A0A7W1WY96_9GAMM</name>
<dbReference type="SUPFAM" id="SSF53822">
    <property type="entry name" value="Periplasmic binding protein-like I"/>
    <property type="match status" value="1"/>
</dbReference>
<evidence type="ECO:0000256" key="7">
    <source>
        <dbReference type="ARBA" id="ARBA00023288"/>
    </source>
</evidence>
<evidence type="ECO:0000256" key="8">
    <source>
        <dbReference type="SAM" id="SignalP"/>
    </source>
</evidence>
<dbReference type="Gene3D" id="1.25.40.650">
    <property type="match status" value="1"/>
</dbReference>
<dbReference type="Proteomes" id="UP000538931">
    <property type="component" value="Unassembled WGS sequence"/>
</dbReference>
<evidence type="ECO:0000313" key="10">
    <source>
        <dbReference type="Proteomes" id="UP000538931"/>
    </source>
</evidence>
<keyword evidence="5" id="KW-0564">Palmitate</keyword>
<keyword evidence="6" id="KW-0998">Cell outer membrane</keyword>
<dbReference type="InterPro" id="IPR007443">
    <property type="entry name" value="LpoA"/>
</dbReference>
<dbReference type="PANTHER" id="PTHR38038:SF1">
    <property type="entry name" value="PENICILLIN-BINDING PROTEIN ACTIVATOR LPOA"/>
    <property type="match status" value="1"/>
</dbReference>
<evidence type="ECO:0000256" key="1">
    <source>
        <dbReference type="ARBA" id="ARBA00022729"/>
    </source>
</evidence>
<gene>
    <name evidence="9" type="ORF">H1S06_08870</name>
</gene>
<dbReference type="GO" id="GO:0009252">
    <property type="term" value="P:peptidoglycan biosynthetic process"/>
    <property type="evidence" value="ECO:0007669"/>
    <property type="project" value="UniProtKB-KW"/>
</dbReference>
<evidence type="ECO:0000256" key="6">
    <source>
        <dbReference type="ARBA" id="ARBA00023237"/>
    </source>
</evidence>
<dbReference type="AlphaFoldDB" id="A0A7W1WY96"/>
<evidence type="ECO:0000256" key="2">
    <source>
        <dbReference type="ARBA" id="ARBA00022960"/>
    </source>
</evidence>
<accession>A0A7W1WY96</accession>
<keyword evidence="7" id="KW-0449">Lipoprotein</keyword>
<feature type="chain" id="PRO_5030593734" evidence="8">
    <location>
        <begin position="20"/>
        <end position="606"/>
    </location>
</feature>